<dbReference type="PIRSF" id="PIRSF017082">
    <property type="entry name" value="YflP"/>
    <property type="match status" value="1"/>
</dbReference>
<proteinExistence type="inferred from homology"/>
<dbReference type="CDD" id="cd07012">
    <property type="entry name" value="PBP2_Bug_TTT"/>
    <property type="match status" value="1"/>
</dbReference>
<dbReference type="STRING" id="1424334.W822_00890"/>
<dbReference type="PANTHER" id="PTHR42928:SF5">
    <property type="entry name" value="BLR1237 PROTEIN"/>
    <property type="match status" value="1"/>
</dbReference>
<dbReference type="eggNOG" id="COG3181">
    <property type="taxonomic scope" value="Bacteria"/>
</dbReference>
<dbReference type="Gene3D" id="3.40.190.150">
    <property type="entry name" value="Bordetella uptake gene, domain 1"/>
    <property type="match status" value="1"/>
</dbReference>
<dbReference type="PANTHER" id="PTHR42928">
    <property type="entry name" value="TRICARBOXYLATE-BINDING PROTEIN"/>
    <property type="match status" value="1"/>
</dbReference>
<evidence type="ECO:0000256" key="1">
    <source>
        <dbReference type="ARBA" id="ARBA00006987"/>
    </source>
</evidence>
<feature type="chain" id="PRO_5004771807" evidence="2">
    <location>
        <begin position="24"/>
        <end position="326"/>
    </location>
</feature>
<comment type="similarity">
    <text evidence="1">Belongs to the UPF0065 (bug) family.</text>
</comment>
<dbReference type="HOGENOM" id="CLU_045683_0_0_4"/>
<gene>
    <name evidence="3" type="ORF">W822_00890</name>
</gene>
<keyword evidence="4" id="KW-1185">Reference proteome</keyword>
<dbReference type="Pfam" id="PF03401">
    <property type="entry name" value="TctC"/>
    <property type="match status" value="1"/>
</dbReference>
<sequence>MNASALKIVLCALSLAICNSAPAQTNYPSQPVKVVVGFAPGGSTDQVARIIADGMAARLNQSFVVENRPGASGNLAAGQVARAHGDGYTLLLSAVGLATTAAFNPEILQAHPTQDLAPVALLAYTPNVLLASDKSGFKSVADVIEYGKKNPDGLSFGHSGYGGGLHLTGEIFSVRSGVKMTQVPYKGVAPMMQDLLAGHINIGWDNLSTALPVARSGKVRALAIAAPNRSPEMPDVPTFEELGYKNMDFGAWFGMHAPKSISPKLAKTLSEQLSAVLDDEKVRQRIAALGIQIIKSKSPEAFLAYVDSNITQWKEVVDQANVKLNK</sequence>
<dbReference type="Proteomes" id="UP000018733">
    <property type="component" value="Unassembled WGS sequence"/>
</dbReference>
<reference evidence="3 4" key="1">
    <citation type="journal article" date="2014" name="Genome Announc.">
        <title>Draft Genome Sequence of Advenella kashmirensis Strain W13003, a Polycyclic Aromatic Hydrocarbon-Degrading Bacterium.</title>
        <authorList>
            <person name="Wang X."/>
            <person name="Jin D."/>
            <person name="Zhou L."/>
            <person name="Wu L."/>
            <person name="An W."/>
            <person name="Zhao L."/>
        </authorList>
    </citation>
    <scope>NUCLEOTIDE SEQUENCE [LARGE SCALE GENOMIC DNA]</scope>
    <source>
        <strain evidence="3 4">W13003</strain>
    </source>
</reference>
<dbReference type="Gene3D" id="3.40.190.10">
    <property type="entry name" value="Periplasmic binding protein-like II"/>
    <property type="match status" value="1"/>
</dbReference>
<keyword evidence="2" id="KW-0732">Signal</keyword>
<evidence type="ECO:0000313" key="4">
    <source>
        <dbReference type="Proteomes" id="UP000018733"/>
    </source>
</evidence>
<name>V8QWR7_9BURK</name>
<protein>
    <submittedName>
        <fullName evidence="3">MFS transporter</fullName>
    </submittedName>
</protein>
<comment type="caution">
    <text evidence="3">The sequence shown here is derived from an EMBL/GenBank/DDBJ whole genome shotgun (WGS) entry which is preliminary data.</text>
</comment>
<accession>V8QWR7</accession>
<dbReference type="SUPFAM" id="SSF53850">
    <property type="entry name" value="Periplasmic binding protein-like II"/>
    <property type="match status" value="1"/>
</dbReference>
<dbReference type="OrthoDB" id="5171643at2"/>
<dbReference type="AlphaFoldDB" id="V8QWR7"/>
<dbReference type="InterPro" id="IPR042100">
    <property type="entry name" value="Bug_dom1"/>
</dbReference>
<organism evidence="3 4">
    <name type="scientific">Advenella kashmirensis W13003</name>
    <dbReference type="NCBI Taxonomy" id="1424334"/>
    <lineage>
        <taxon>Bacteria</taxon>
        <taxon>Pseudomonadati</taxon>
        <taxon>Pseudomonadota</taxon>
        <taxon>Betaproteobacteria</taxon>
        <taxon>Burkholderiales</taxon>
        <taxon>Alcaligenaceae</taxon>
    </lineage>
</organism>
<dbReference type="EMBL" id="AYXT01000001">
    <property type="protein sequence ID" value="ETF03803.1"/>
    <property type="molecule type" value="Genomic_DNA"/>
</dbReference>
<feature type="signal peptide" evidence="2">
    <location>
        <begin position="1"/>
        <end position="23"/>
    </location>
</feature>
<dbReference type="PATRIC" id="fig|1424334.3.peg.188"/>
<dbReference type="InterPro" id="IPR005064">
    <property type="entry name" value="BUG"/>
</dbReference>
<evidence type="ECO:0000313" key="3">
    <source>
        <dbReference type="EMBL" id="ETF03803.1"/>
    </source>
</evidence>
<dbReference type="RefSeq" id="WP_024003249.1">
    <property type="nucleotide sequence ID" value="NZ_KI650979.1"/>
</dbReference>
<evidence type="ECO:0000256" key="2">
    <source>
        <dbReference type="SAM" id="SignalP"/>
    </source>
</evidence>